<feature type="compositionally biased region" description="Low complexity" evidence="11">
    <location>
        <begin position="361"/>
        <end position="375"/>
    </location>
</feature>
<dbReference type="eggNOG" id="KOG2927">
    <property type="taxonomic scope" value="Eukaryota"/>
</dbReference>
<dbReference type="VEuPathDB" id="VectorBase:ADAC006771"/>
<comment type="similarity">
    <text evidence="2">Belongs to the SEC62 family.</text>
</comment>
<evidence type="ECO:0000313" key="14">
    <source>
        <dbReference type="EnsemblMetazoa" id="ADAC006771-PA"/>
    </source>
</evidence>
<dbReference type="AlphaFoldDB" id="W5JFA6"/>
<evidence type="ECO:0000256" key="2">
    <source>
        <dbReference type="ARBA" id="ARBA00010604"/>
    </source>
</evidence>
<dbReference type="OMA" id="CLLESPW"/>
<dbReference type="Pfam" id="PF03839">
    <property type="entry name" value="Sec62"/>
    <property type="match status" value="1"/>
</dbReference>
<dbReference type="PANTHER" id="PTHR12443:SF9">
    <property type="entry name" value="TRANSLOCATION PROTEIN SEC62"/>
    <property type="match status" value="1"/>
</dbReference>
<sequence>MAEKRRAKKRKDEYTGPGGADPEIEKASKDEYKVAKWLKSNVPTKKTKFLNHNVEYFSGVKAVDALLASKFAQGDGCLFPHRQAVIDFLGDMLFHKFYHRARKVPVSEHELRGSKSSKKQQISTTASESTKDEGRGTDAENSHAEGGKGAAELAAENAKRKRKIRLEMHPEQVFIDGHEAYVWLYDPIPMHYWIFGALLVVGAIVICLFPLWPPLLRKGVYYLSIAAAGFLVFILGLVVLRCILFCLIWVVTGGKHHFWLLPNLTEDVGFFASFWPLYNHEYKDGKEGSGSEKGGKKSKKRKQKDKDSGGEEEPSSAATVPPTIDEVKERPETDPSVKGDSTGEGLRHRGGKSSPKQQQEPVPSAAVPATTVLTATDEEPTDEEKNSEGTPSESDSEGSQRSSTGKDFEMVDPDEEDIS</sequence>
<keyword evidence="8 12" id="KW-1133">Transmembrane helix</keyword>
<dbReference type="PANTHER" id="PTHR12443">
    <property type="entry name" value="TRANSLOCATION PROTEIN SEC62"/>
    <property type="match status" value="1"/>
</dbReference>
<feature type="region of interest" description="Disordered" evidence="11">
    <location>
        <begin position="1"/>
        <end position="26"/>
    </location>
</feature>
<evidence type="ECO:0000256" key="3">
    <source>
        <dbReference type="ARBA" id="ARBA00021257"/>
    </source>
</evidence>
<feature type="region of interest" description="Disordered" evidence="11">
    <location>
        <begin position="285"/>
        <end position="419"/>
    </location>
</feature>
<feature type="compositionally biased region" description="Acidic residues" evidence="11">
    <location>
        <begin position="410"/>
        <end position="419"/>
    </location>
</feature>
<feature type="compositionally biased region" description="Basic and acidic residues" evidence="11">
    <location>
        <begin position="129"/>
        <end position="146"/>
    </location>
</feature>
<keyword evidence="5 12" id="KW-0812">Transmembrane</keyword>
<keyword evidence="6" id="KW-0256">Endoplasmic reticulum</keyword>
<keyword evidence="10 12" id="KW-0472">Membrane</keyword>
<feature type="region of interest" description="Disordered" evidence="11">
    <location>
        <begin position="108"/>
        <end position="150"/>
    </location>
</feature>
<reference evidence="14" key="4">
    <citation type="submission" date="2015-06" db="UniProtKB">
        <authorList>
            <consortium name="EnsemblMetazoa"/>
        </authorList>
    </citation>
    <scope>IDENTIFICATION</scope>
</reference>
<gene>
    <name evidence="13" type="ORF">AND_006771</name>
</gene>
<dbReference type="Proteomes" id="UP000000673">
    <property type="component" value="Unassembled WGS sequence"/>
</dbReference>
<dbReference type="GO" id="GO:0031204">
    <property type="term" value="P:post-translational protein targeting to membrane, translocation"/>
    <property type="evidence" value="ECO:0007669"/>
    <property type="project" value="TreeGrafter"/>
</dbReference>
<reference evidence="13 15" key="1">
    <citation type="journal article" date="2010" name="BMC Genomics">
        <title>Combination of measures distinguishes pre-miRNAs from other stem-loops in the genome of the newly sequenced Anopheles darlingi.</title>
        <authorList>
            <person name="Mendes N.D."/>
            <person name="Freitas A.T."/>
            <person name="Vasconcelos A.T."/>
            <person name="Sagot M.F."/>
        </authorList>
    </citation>
    <scope>NUCLEOTIDE SEQUENCE</scope>
</reference>
<evidence type="ECO:0000256" key="4">
    <source>
        <dbReference type="ARBA" id="ARBA00022448"/>
    </source>
</evidence>
<keyword evidence="7" id="KW-0653">Protein transport</keyword>
<evidence type="ECO:0000256" key="7">
    <source>
        <dbReference type="ARBA" id="ARBA00022927"/>
    </source>
</evidence>
<reference evidence="13" key="3">
    <citation type="journal article" date="2013" name="Nucleic Acids Res.">
        <title>The genome of Anopheles darlingi, the main neotropical malaria vector.</title>
        <authorList>
            <person name="Marinotti O."/>
            <person name="Cerqueira G.C."/>
            <person name="de Almeida L.G."/>
            <person name="Ferro M.I."/>
            <person name="Loreto E.L."/>
            <person name="Zaha A."/>
            <person name="Teixeira S.M."/>
            <person name="Wespiser A.R."/>
            <person name="Almeida E Silva A."/>
            <person name="Schlindwein A.D."/>
            <person name="Pacheco A.C."/>
            <person name="Silva A.L."/>
            <person name="Graveley B.R."/>
            <person name="Walenz B.P."/>
            <person name="Lima Bde A."/>
            <person name="Ribeiro C.A."/>
            <person name="Nunes-Silva C.G."/>
            <person name="de Carvalho C.R."/>
            <person name="Soares C.M."/>
            <person name="de Menezes C.B."/>
            <person name="Matiolli C."/>
            <person name="Caffrey D."/>
            <person name="Araujo D.A."/>
            <person name="de Oliveira D.M."/>
            <person name="Golenbock D."/>
            <person name="Grisard E.C."/>
            <person name="Fantinatti-Garboggini F."/>
            <person name="de Carvalho F.M."/>
            <person name="Barcellos F.G."/>
            <person name="Prosdocimi F."/>
            <person name="May G."/>
            <person name="Azevedo Junior G.M."/>
            <person name="Guimaraes G.M."/>
            <person name="Goldman G.H."/>
            <person name="Padilha I.Q."/>
            <person name="Batista Jda S."/>
            <person name="Ferro J.A."/>
            <person name="Ribeiro J.M."/>
            <person name="Fietto J.L."/>
            <person name="Dabbas K.M."/>
            <person name="Cerdeira L."/>
            <person name="Agnez-Lima L.F."/>
            <person name="Brocchi M."/>
            <person name="de Carvalho M.O."/>
            <person name="Teixeira Mde M."/>
            <person name="Diniz Maia Mde M."/>
            <person name="Goldman M.H."/>
            <person name="Cruz Schneider M.P."/>
            <person name="Felipe M.S."/>
            <person name="Hungria M."/>
            <person name="Nicolas M.F."/>
            <person name="Pereira M."/>
            <person name="Montes M.A."/>
            <person name="Cantao M.E."/>
            <person name="Vincentz M."/>
            <person name="Rafael M.S."/>
            <person name="Silverman N."/>
            <person name="Stoco P.H."/>
            <person name="Souza R.C."/>
            <person name="Vicentini R."/>
            <person name="Gazzinelli R.T."/>
            <person name="Neves Rde O."/>
            <person name="Silva R."/>
            <person name="Astolfi-Filho S."/>
            <person name="Maciel T.E."/>
            <person name="Urmenyi T.P."/>
            <person name="Tadei W.P."/>
            <person name="Camargo E.P."/>
            <person name="de Vasconcelos A.T."/>
        </authorList>
    </citation>
    <scope>NUCLEOTIDE SEQUENCE</scope>
</reference>
<feature type="transmembrane region" description="Helical" evidence="12">
    <location>
        <begin position="192"/>
        <end position="213"/>
    </location>
</feature>
<feature type="compositionally biased region" description="Basic and acidic residues" evidence="11">
    <location>
        <begin position="1"/>
        <end position="14"/>
    </location>
</feature>
<accession>W5JFA6</accession>
<evidence type="ECO:0000256" key="6">
    <source>
        <dbReference type="ARBA" id="ARBA00022824"/>
    </source>
</evidence>
<dbReference type="STRING" id="43151.W5JFA6"/>
<keyword evidence="4" id="KW-0813">Transport</keyword>
<keyword evidence="9" id="KW-0811">Translocation</keyword>
<name>W5JFA6_ANODA</name>
<evidence type="ECO:0000313" key="13">
    <source>
        <dbReference type="EMBL" id="ETN61565.1"/>
    </source>
</evidence>
<dbReference type="EnsemblMetazoa" id="ADAC006771-RA">
    <property type="protein sequence ID" value="ADAC006771-PA"/>
    <property type="gene ID" value="ADAC006771"/>
</dbReference>
<comment type="subcellular location">
    <subcellularLocation>
        <location evidence="1">Endoplasmic reticulum membrane</location>
        <topology evidence="1">Multi-pass membrane protein</topology>
    </subcellularLocation>
</comment>
<feature type="transmembrane region" description="Helical" evidence="12">
    <location>
        <begin position="219"/>
        <end position="251"/>
    </location>
</feature>
<protein>
    <recommendedName>
        <fullName evidence="3">Translocation protein SEC62</fullName>
    </recommendedName>
</protein>
<keyword evidence="15" id="KW-1185">Reference proteome</keyword>
<evidence type="ECO:0000256" key="10">
    <source>
        <dbReference type="ARBA" id="ARBA00023136"/>
    </source>
</evidence>
<evidence type="ECO:0000256" key="8">
    <source>
        <dbReference type="ARBA" id="ARBA00022989"/>
    </source>
</evidence>
<evidence type="ECO:0000256" key="5">
    <source>
        <dbReference type="ARBA" id="ARBA00022692"/>
    </source>
</evidence>
<dbReference type="HOGENOM" id="CLU_051910_0_0_1"/>
<evidence type="ECO:0000256" key="12">
    <source>
        <dbReference type="SAM" id="Phobius"/>
    </source>
</evidence>
<dbReference type="EMBL" id="ADMH02001647">
    <property type="protein sequence ID" value="ETN61565.1"/>
    <property type="molecule type" value="Genomic_DNA"/>
</dbReference>
<dbReference type="InterPro" id="IPR004728">
    <property type="entry name" value="Sec62"/>
</dbReference>
<dbReference type="GO" id="GO:0005789">
    <property type="term" value="C:endoplasmic reticulum membrane"/>
    <property type="evidence" value="ECO:0007669"/>
    <property type="project" value="UniProtKB-SubCell"/>
</dbReference>
<evidence type="ECO:0000256" key="9">
    <source>
        <dbReference type="ARBA" id="ARBA00023010"/>
    </source>
</evidence>
<evidence type="ECO:0000313" key="15">
    <source>
        <dbReference type="Proteomes" id="UP000000673"/>
    </source>
</evidence>
<feature type="compositionally biased region" description="Basic and acidic residues" evidence="11">
    <location>
        <begin position="325"/>
        <end position="337"/>
    </location>
</feature>
<reference evidence="13" key="2">
    <citation type="submission" date="2010-05" db="EMBL/GenBank/DDBJ databases">
        <authorList>
            <person name="Almeida L.G."/>
            <person name="Nicolas M.F."/>
            <person name="Souza R.C."/>
            <person name="Vasconcelos A.T.R."/>
        </authorList>
    </citation>
    <scope>NUCLEOTIDE SEQUENCE</scope>
</reference>
<dbReference type="VEuPathDB" id="VectorBase:ADAR2_002907"/>
<dbReference type="FunCoup" id="W5JFA6">
    <property type="interactions" value="1203"/>
</dbReference>
<proteinExistence type="inferred from homology"/>
<feature type="compositionally biased region" description="Basic and acidic residues" evidence="11">
    <location>
        <begin position="285"/>
        <end position="295"/>
    </location>
</feature>
<evidence type="ECO:0000256" key="1">
    <source>
        <dbReference type="ARBA" id="ARBA00004477"/>
    </source>
</evidence>
<evidence type="ECO:0000256" key="11">
    <source>
        <dbReference type="SAM" id="MobiDB-lite"/>
    </source>
</evidence>
<organism evidence="13">
    <name type="scientific">Anopheles darlingi</name>
    <name type="common">Mosquito</name>
    <dbReference type="NCBI Taxonomy" id="43151"/>
    <lineage>
        <taxon>Eukaryota</taxon>
        <taxon>Metazoa</taxon>
        <taxon>Ecdysozoa</taxon>
        <taxon>Arthropoda</taxon>
        <taxon>Hexapoda</taxon>
        <taxon>Insecta</taxon>
        <taxon>Pterygota</taxon>
        <taxon>Neoptera</taxon>
        <taxon>Endopterygota</taxon>
        <taxon>Diptera</taxon>
        <taxon>Nematocera</taxon>
        <taxon>Culicoidea</taxon>
        <taxon>Culicidae</taxon>
        <taxon>Anophelinae</taxon>
        <taxon>Anopheles</taxon>
    </lineage>
</organism>